<dbReference type="CDD" id="cd06532">
    <property type="entry name" value="Glyco_transf_25"/>
    <property type="match status" value="1"/>
</dbReference>
<evidence type="ECO:0000313" key="3">
    <source>
        <dbReference type="Proteomes" id="UP000610558"/>
    </source>
</evidence>
<organism evidence="2 3">
    <name type="scientific">Spongiibacter pelagi</name>
    <dbReference type="NCBI Taxonomy" id="2760804"/>
    <lineage>
        <taxon>Bacteria</taxon>
        <taxon>Pseudomonadati</taxon>
        <taxon>Pseudomonadota</taxon>
        <taxon>Gammaproteobacteria</taxon>
        <taxon>Cellvibrionales</taxon>
        <taxon>Spongiibacteraceae</taxon>
        <taxon>Spongiibacter</taxon>
    </lineage>
</organism>
<protein>
    <submittedName>
        <fullName evidence="2">Glycosyltransferase family 25 protein</fullName>
    </submittedName>
</protein>
<sequence length="270" mass="31755">MQKTLACWVISLNVQAENTQKLLIDLAEQGLEPTIFPAVDGRKQRPELQPDERFSEFLAMVRHKHILTNSELGCYLSHLRGVRKAYDSGYDYVCLIEDDVVIEPRFAEVVNCLMDDELDLVRLMALKVRRRKILKDLVGEHQLVRPERGTLGTQAYLMSRAGMKKFLDHGSVIYEQIDGVYDHFFLYNLNMYCVEPHVCYELDNGSNIARFNTENVKKPSFVQRLLFHPVKLWFSLRRHYYLNRRRSEFYPAEMPVNNPGKSPRMRRKKR</sequence>
<reference evidence="2" key="1">
    <citation type="submission" date="2020-09" db="EMBL/GenBank/DDBJ databases">
        <authorList>
            <person name="Yoon J.-W."/>
        </authorList>
    </citation>
    <scope>NUCLEOTIDE SEQUENCE</scope>
    <source>
        <strain evidence="2">KMU-158</strain>
    </source>
</reference>
<proteinExistence type="predicted"/>
<dbReference type="Pfam" id="PF01755">
    <property type="entry name" value="Glyco_transf_25"/>
    <property type="match status" value="1"/>
</dbReference>
<dbReference type="EMBL" id="JACXLD010000005">
    <property type="protein sequence ID" value="MBD2859379.1"/>
    <property type="molecule type" value="Genomic_DNA"/>
</dbReference>
<dbReference type="InterPro" id="IPR002654">
    <property type="entry name" value="Glyco_trans_25"/>
</dbReference>
<dbReference type="Proteomes" id="UP000610558">
    <property type="component" value="Unassembled WGS sequence"/>
</dbReference>
<feature type="domain" description="Glycosyl transferase family 25" evidence="1">
    <location>
        <begin position="8"/>
        <end position="178"/>
    </location>
</feature>
<dbReference type="InterPro" id="IPR029044">
    <property type="entry name" value="Nucleotide-diphossugar_trans"/>
</dbReference>
<dbReference type="AlphaFoldDB" id="A0A927C176"/>
<evidence type="ECO:0000259" key="1">
    <source>
        <dbReference type="Pfam" id="PF01755"/>
    </source>
</evidence>
<accession>A0A927C176</accession>
<evidence type="ECO:0000313" key="2">
    <source>
        <dbReference type="EMBL" id="MBD2859379.1"/>
    </source>
</evidence>
<name>A0A927C176_9GAMM</name>
<keyword evidence="3" id="KW-1185">Reference proteome</keyword>
<dbReference type="SUPFAM" id="SSF53448">
    <property type="entry name" value="Nucleotide-diphospho-sugar transferases"/>
    <property type="match status" value="1"/>
</dbReference>
<gene>
    <name evidence="2" type="ORF">IB286_10220</name>
</gene>
<dbReference type="RefSeq" id="WP_190765170.1">
    <property type="nucleotide sequence ID" value="NZ_JACXLD010000005.1"/>
</dbReference>
<comment type="caution">
    <text evidence="2">The sequence shown here is derived from an EMBL/GenBank/DDBJ whole genome shotgun (WGS) entry which is preliminary data.</text>
</comment>